<feature type="transmembrane region" description="Helical" evidence="5">
    <location>
        <begin position="256"/>
        <end position="277"/>
    </location>
</feature>
<dbReference type="InterPro" id="IPR006603">
    <property type="entry name" value="PQ-loop_rpt"/>
</dbReference>
<dbReference type="Gene3D" id="1.20.1280.290">
    <property type="match status" value="2"/>
</dbReference>
<keyword evidence="7" id="KW-1185">Reference proteome</keyword>
<reference evidence="6 7" key="1">
    <citation type="journal article" date="2009" name="Science">
        <title>Green evolution and dynamic adaptations revealed by genomes of the marine picoeukaryotes Micromonas.</title>
        <authorList>
            <person name="Worden A.Z."/>
            <person name="Lee J.H."/>
            <person name="Mock T."/>
            <person name="Rouze P."/>
            <person name="Simmons M.P."/>
            <person name="Aerts A.L."/>
            <person name="Allen A.E."/>
            <person name="Cuvelier M.L."/>
            <person name="Derelle E."/>
            <person name="Everett M.V."/>
            <person name="Foulon E."/>
            <person name="Grimwood J."/>
            <person name="Gundlach H."/>
            <person name="Henrissat B."/>
            <person name="Napoli C."/>
            <person name="McDonald S.M."/>
            <person name="Parker M.S."/>
            <person name="Rombauts S."/>
            <person name="Salamov A."/>
            <person name="Von Dassow P."/>
            <person name="Badger J.H."/>
            <person name="Coutinho P.M."/>
            <person name="Demir E."/>
            <person name="Dubchak I."/>
            <person name="Gentemann C."/>
            <person name="Eikrem W."/>
            <person name="Gready J.E."/>
            <person name="John U."/>
            <person name="Lanier W."/>
            <person name="Lindquist E.A."/>
            <person name="Lucas S."/>
            <person name="Mayer K.F."/>
            <person name="Moreau H."/>
            <person name="Not F."/>
            <person name="Otillar R."/>
            <person name="Panaud O."/>
            <person name="Pangilinan J."/>
            <person name="Paulsen I."/>
            <person name="Piegu B."/>
            <person name="Poliakov A."/>
            <person name="Robbens S."/>
            <person name="Schmutz J."/>
            <person name="Toulza E."/>
            <person name="Wyss T."/>
            <person name="Zelensky A."/>
            <person name="Zhou K."/>
            <person name="Armbrust E.V."/>
            <person name="Bhattacharya D."/>
            <person name="Goodenough U.W."/>
            <person name="Van de Peer Y."/>
            <person name="Grigoriev I.V."/>
        </authorList>
    </citation>
    <scope>NUCLEOTIDE SEQUENCE [LARGE SCALE GENOMIC DNA]</scope>
    <source>
        <strain evidence="6 7">CCMP1545</strain>
    </source>
</reference>
<feature type="transmembrane region" description="Helical" evidence="5">
    <location>
        <begin position="69"/>
        <end position="86"/>
    </location>
</feature>
<dbReference type="SMART" id="SM00679">
    <property type="entry name" value="CTNS"/>
    <property type="match status" value="2"/>
</dbReference>
<feature type="transmembrane region" description="Helical" evidence="5">
    <location>
        <begin position="159"/>
        <end position="178"/>
    </location>
</feature>
<dbReference type="EMBL" id="GG663742">
    <property type="protein sequence ID" value="EEH55463.1"/>
    <property type="molecule type" value="Genomic_DNA"/>
</dbReference>
<dbReference type="KEGG" id="mpp:MICPUCDRAFT_18853"/>
<dbReference type="RefSeq" id="XP_003060694.1">
    <property type="nucleotide sequence ID" value="XM_003060648.1"/>
</dbReference>
<dbReference type="STRING" id="564608.C1MXH4"/>
<gene>
    <name evidence="6" type="ORF">MICPUCDRAFT_18853</name>
</gene>
<name>C1MXH4_MICPC</name>
<evidence type="ECO:0000256" key="2">
    <source>
        <dbReference type="ARBA" id="ARBA00022692"/>
    </source>
</evidence>
<keyword evidence="3 5" id="KW-1133">Transmembrane helix</keyword>
<dbReference type="eggNOG" id="KOG2913">
    <property type="taxonomic scope" value="Eukaryota"/>
</dbReference>
<dbReference type="Proteomes" id="UP000001876">
    <property type="component" value="Unassembled WGS sequence"/>
</dbReference>
<evidence type="ECO:0000256" key="5">
    <source>
        <dbReference type="SAM" id="Phobius"/>
    </source>
</evidence>
<evidence type="ECO:0000313" key="7">
    <source>
        <dbReference type="Proteomes" id="UP000001876"/>
    </source>
</evidence>
<dbReference type="GO" id="GO:0098852">
    <property type="term" value="C:lytic vacuole membrane"/>
    <property type="evidence" value="ECO:0007669"/>
    <property type="project" value="UniProtKB-ARBA"/>
</dbReference>
<protein>
    <submittedName>
        <fullName evidence="6">Predicted protein</fullName>
    </submittedName>
</protein>
<dbReference type="AlphaFoldDB" id="C1MXH4"/>
<dbReference type="Pfam" id="PF04193">
    <property type="entry name" value="PQ-loop"/>
    <property type="match status" value="2"/>
</dbReference>
<organism evidence="7">
    <name type="scientific">Micromonas pusilla (strain CCMP1545)</name>
    <name type="common">Picoplanktonic green alga</name>
    <dbReference type="NCBI Taxonomy" id="564608"/>
    <lineage>
        <taxon>Eukaryota</taxon>
        <taxon>Viridiplantae</taxon>
        <taxon>Chlorophyta</taxon>
        <taxon>Mamiellophyceae</taxon>
        <taxon>Mamiellales</taxon>
        <taxon>Mamiellaceae</taxon>
        <taxon>Micromonas</taxon>
    </lineage>
</organism>
<evidence type="ECO:0000256" key="1">
    <source>
        <dbReference type="ARBA" id="ARBA00004141"/>
    </source>
</evidence>
<dbReference type="InterPro" id="IPR051415">
    <property type="entry name" value="LAAT-1"/>
</dbReference>
<dbReference type="FunFam" id="1.20.1280.290:FF:000009">
    <property type="entry name" value="PQ loop repeat family protein"/>
    <property type="match status" value="1"/>
</dbReference>
<dbReference type="GeneID" id="9685834"/>
<keyword evidence="4 5" id="KW-0472">Membrane</keyword>
<keyword evidence="2 5" id="KW-0812">Transmembrane</keyword>
<evidence type="ECO:0000256" key="4">
    <source>
        <dbReference type="ARBA" id="ARBA00023136"/>
    </source>
</evidence>
<sequence>MSFTCECSRGEGSVDWVRPPPARARRPALLGRSPSRVVRILPPRPSIRPASFQIRATFKDCVYTVPDELGFYLGLVSIACWLFAQLPQMLRNYRLKSAESLSPYFLAEWLAGDAMNLSGCLFAGDQLPSQVYTACYFVCVDVGMIAQYAYYALSRRDALALAAAAACVVVVVGVFFFAGRDGAWSNRWASHRSRDHSRHRSSPPSPSSLPYCDVSTNPEWEVAIGRAAGYVSSAFYLGSRVSQILKNRARKSCEGLSAAMFATAVAANVTYGVAILLRAASWAGVLASAPWLLGSLGTVALDVTVLAQSRRYGGGGGGGGGEEGEALEGEETAALLPSERGSYA</sequence>
<evidence type="ECO:0000256" key="3">
    <source>
        <dbReference type="ARBA" id="ARBA00022989"/>
    </source>
</evidence>
<dbReference type="PANTHER" id="PTHR16201:SF34">
    <property type="entry name" value="LYSOSOMAL AMINO ACID TRANSPORTER 1"/>
    <property type="match status" value="1"/>
</dbReference>
<feature type="transmembrane region" description="Helical" evidence="5">
    <location>
        <begin position="131"/>
        <end position="153"/>
    </location>
</feature>
<comment type="subcellular location">
    <subcellularLocation>
        <location evidence="1">Membrane</location>
        <topology evidence="1">Multi-pass membrane protein</topology>
    </subcellularLocation>
</comment>
<dbReference type="PANTHER" id="PTHR16201">
    <property type="entry name" value="SEVEN TRANSMEMBRANE PROTEIN 1-RELATED"/>
    <property type="match status" value="1"/>
</dbReference>
<dbReference type="OMA" id="LIMNASW"/>
<proteinExistence type="predicted"/>
<feature type="transmembrane region" description="Helical" evidence="5">
    <location>
        <begin position="289"/>
        <end position="307"/>
    </location>
</feature>
<dbReference type="OrthoDB" id="497757at2759"/>
<dbReference type="GO" id="GO:0015174">
    <property type="term" value="F:basic amino acid transmembrane transporter activity"/>
    <property type="evidence" value="ECO:0007669"/>
    <property type="project" value="TreeGrafter"/>
</dbReference>
<accession>C1MXH4</accession>
<evidence type="ECO:0000313" key="6">
    <source>
        <dbReference type="EMBL" id="EEH55463.1"/>
    </source>
</evidence>